<organism evidence="3 4">
    <name type="scientific">Chitinophaga qingshengii</name>
    <dbReference type="NCBI Taxonomy" id="1569794"/>
    <lineage>
        <taxon>Bacteria</taxon>
        <taxon>Pseudomonadati</taxon>
        <taxon>Bacteroidota</taxon>
        <taxon>Chitinophagia</taxon>
        <taxon>Chitinophagales</taxon>
        <taxon>Chitinophagaceae</taxon>
        <taxon>Chitinophaga</taxon>
    </lineage>
</organism>
<protein>
    <submittedName>
        <fullName evidence="3">Cysteine hydrolase</fullName>
    </submittedName>
</protein>
<dbReference type="Pfam" id="PF00857">
    <property type="entry name" value="Isochorismatase"/>
    <property type="match status" value="1"/>
</dbReference>
<keyword evidence="1 3" id="KW-0378">Hydrolase</keyword>
<sequence>MISQKSDTALLVMDMQEALLAGLPGSDQLFPQIAAAIKHARETGIPVIYCVAAFRKGYPEIHPDHKSFRTLPSRLPDAVIEQMMKIVPPLAPANEEVVVVKKRYSAFTGSDLEVVLRSNGIRHLVLAGVITSGVVLSTLTEAADKDYRLTVLSDGCMDRDQEVHQILVERVFPKVADVCTCEEWTKK</sequence>
<keyword evidence="4" id="KW-1185">Reference proteome</keyword>
<evidence type="ECO:0000313" key="4">
    <source>
        <dbReference type="Proteomes" id="UP000659124"/>
    </source>
</evidence>
<accession>A0ABR7TRL9</accession>
<dbReference type="SUPFAM" id="SSF52499">
    <property type="entry name" value="Isochorismatase-like hydrolases"/>
    <property type="match status" value="1"/>
</dbReference>
<dbReference type="InterPro" id="IPR036380">
    <property type="entry name" value="Isochorismatase-like_sf"/>
</dbReference>
<dbReference type="Gene3D" id="3.40.50.850">
    <property type="entry name" value="Isochorismatase-like"/>
    <property type="match status" value="1"/>
</dbReference>
<proteinExistence type="predicted"/>
<dbReference type="CDD" id="cd00431">
    <property type="entry name" value="cysteine_hydrolases"/>
    <property type="match status" value="1"/>
</dbReference>
<evidence type="ECO:0000256" key="1">
    <source>
        <dbReference type="ARBA" id="ARBA00022801"/>
    </source>
</evidence>
<dbReference type="PANTHER" id="PTHR43540:SF1">
    <property type="entry name" value="ISOCHORISMATASE HYDROLASE"/>
    <property type="match status" value="1"/>
</dbReference>
<feature type="domain" description="Isochorismatase-like" evidence="2">
    <location>
        <begin position="8"/>
        <end position="183"/>
    </location>
</feature>
<comment type="caution">
    <text evidence="3">The sequence shown here is derived from an EMBL/GenBank/DDBJ whole genome shotgun (WGS) entry which is preliminary data.</text>
</comment>
<dbReference type="EMBL" id="JACVFC010000003">
    <property type="protein sequence ID" value="MBC9933141.1"/>
    <property type="molecule type" value="Genomic_DNA"/>
</dbReference>
<dbReference type="InterPro" id="IPR000868">
    <property type="entry name" value="Isochorismatase-like_dom"/>
</dbReference>
<name>A0ABR7TRL9_9BACT</name>
<reference evidence="3 4" key="1">
    <citation type="submission" date="2020-09" db="EMBL/GenBank/DDBJ databases">
        <title>Genome sequences of type strains of Chitinophaga qingshengii and Chitinophaga varians.</title>
        <authorList>
            <person name="Kittiwongwattana C."/>
        </authorList>
    </citation>
    <scope>NUCLEOTIDE SEQUENCE [LARGE SCALE GENOMIC DNA]</scope>
    <source>
        <strain evidence="3 4">JCM 30026</strain>
    </source>
</reference>
<dbReference type="GO" id="GO:0016787">
    <property type="term" value="F:hydrolase activity"/>
    <property type="evidence" value="ECO:0007669"/>
    <property type="project" value="UniProtKB-KW"/>
</dbReference>
<dbReference type="InterPro" id="IPR050272">
    <property type="entry name" value="Isochorismatase-like_hydrls"/>
</dbReference>
<dbReference type="RefSeq" id="WP_188090264.1">
    <property type="nucleotide sequence ID" value="NZ_JACVFC010000003.1"/>
</dbReference>
<evidence type="ECO:0000259" key="2">
    <source>
        <dbReference type="Pfam" id="PF00857"/>
    </source>
</evidence>
<dbReference type="Proteomes" id="UP000659124">
    <property type="component" value="Unassembled WGS sequence"/>
</dbReference>
<gene>
    <name evidence="3" type="ORF">ICL07_22320</name>
</gene>
<dbReference type="PANTHER" id="PTHR43540">
    <property type="entry name" value="PEROXYUREIDOACRYLATE/UREIDOACRYLATE AMIDOHYDROLASE-RELATED"/>
    <property type="match status" value="1"/>
</dbReference>
<evidence type="ECO:0000313" key="3">
    <source>
        <dbReference type="EMBL" id="MBC9933141.1"/>
    </source>
</evidence>